<feature type="compositionally biased region" description="Polar residues" evidence="1">
    <location>
        <begin position="503"/>
        <end position="520"/>
    </location>
</feature>
<name>A0A6P5L119_PHACI</name>
<feature type="compositionally biased region" description="Polar residues" evidence="1">
    <location>
        <begin position="452"/>
        <end position="467"/>
    </location>
</feature>
<dbReference type="CTD" id="79173"/>
<feature type="region of interest" description="Disordered" evidence="1">
    <location>
        <begin position="403"/>
        <end position="523"/>
    </location>
</feature>
<evidence type="ECO:0000313" key="2">
    <source>
        <dbReference type="Proteomes" id="UP000515140"/>
    </source>
</evidence>
<feature type="region of interest" description="Disordered" evidence="1">
    <location>
        <begin position="171"/>
        <end position="209"/>
    </location>
</feature>
<feature type="compositionally biased region" description="Basic and acidic residues" evidence="1">
    <location>
        <begin position="575"/>
        <end position="588"/>
    </location>
</feature>
<dbReference type="FunCoup" id="A0A6P5L119">
    <property type="interactions" value="25"/>
</dbReference>
<feature type="region of interest" description="Disordered" evidence="1">
    <location>
        <begin position="223"/>
        <end position="245"/>
    </location>
</feature>
<dbReference type="Proteomes" id="UP000515140">
    <property type="component" value="Unplaced"/>
</dbReference>
<gene>
    <name evidence="3" type="primary">CUNH19orf57</name>
</gene>
<dbReference type="Pfam" id="PF15710">
    <property type="entry name" value="Brme1"/>
    <property type="match status" value="1"/>
</dbReference>
<dbReference type="InterPro" id="IPR031441">
    <property type="entry name" value="Brme1"/>
</dbReference>
<feature type="region of interest" description="Disordered" evidence="1">
    <location>
        <begin position="766"/>
        <end position="821"/>
    </location>
</feature>
<sequence length="896" mass="98807">MHVSVGAGEGRGAGTPGPPSLVGSLPARPCPQMHAPPLAVPAGRRRAGARDQEGETTIPDEHCLPFLSRELPNCVHIHACAPVPACQSCTTVLLRLGGKAEPARSQRRFSSQISRGRVKMPKRRRPQISGDENHLLKFKKIPRIRDTYMKPENSGMGGYFNLEDSEIAAVTKQDGEERSQADIRSVDERTDDPTNERRQTRKDPVPFSFSQNSEMKFVPVFAQSKKSLTQKPERKEKAARSSNTKQIMFPESNHQKAENVQFDESLVAAIWEDRELEDQKQKGFLITEMDSVGGGRVLLFQEQDSQSPLKPTDGSYYIAAGTFNNAPQEMGSITTMQERTNKEHLSGGMTNTLNGKNPESKNLKSGSLVEMEMNGTPMYENLAVGSHSQKEAAQLISNTLMLQQNRPLPDRRATHEGDTTQEEVGTSTTYGLIGSLYSNDFSEGQGKREESSSLMIPSDSNLPTAREQNIGKENPWDNATDQGCPDNMPQSNKMNQKAELSHDSQGSRMLRQESLSYSRPTDTDSKVITDISESKGRAQVSKISQPINGSTGVPSFSNKNSSVEVLLEGTSYTEKGGEDREEAKHEGEPSEGIRVVCDHLTSIVSATKDLIPETEHKDTIVLALEKESLYPDMEQKQVTTSTDQKEVSHLPNTRVTSPWLMDLVDENEPGLGIISGRSEQNLGLPKESNLSVSTACLFIGEKMRADPAGETESNFNSRKSSEKIGLSESGCNSEDHIDWGESLALELDFLPDSQIRDALDDLNFGFPSEQASPVENGLVPSLPGKNPHPDEEQVPSKAPRALKSTSSHSKQQHRDEMAESICDPPREDATAIVCGLTVELSNLNRLIMSTHRDLESFRRLKHRKGKAAGKQPPYQFPYPAKGVTHCSHSVKKWKEK</sequence>
<feature type="region of interest" description="Disordered" evidence="1">
    <location>
        <begin position="571"/>
        <end position="590"/>
    </location>
</feature>
<feature type="compositionally biased region" description="Basic and acidic residues" evidence="1">
    <location>
        <begin position="408"/>
        <end position="418"/>
    </location>
</feature>
<dbReference type="RefSeq" id="XP_020850489.1">
    <property type="nucleotide sequence ID" value="XM_020994830.1"/>
</dbReference>
<accession>A0A6P5L119</accession>
<feature type="region of interest" description="Disordered" evidence="1">
    <location>
        <begin position="707"/>
        <end position="732"/>
    </location>
</feature>
<feature type="region of interest" description="Disordered" evidence="1">
    <location>
        <begin position="1"/>
        <end position="56"/>
    </location>
</feature>
<dbReference type="GO" id="GO:1990918">
    <property type="term" value="P:double-strand break repair involved in meiotic recombination"/>
    <property type="evidence" value="ECO:0007669"/>
    <property type="project" value="InterPro"/>
</dbReference>
<keyword evidence="2" id="KW-1185">Reference proteome</keyword>
<dbReference type="GeneID" id="110214120"/>
<proteinExistence type="predicted"/>
<feature type="region of interest" description="Disordered" evidence="1">
    <location>
        <begin position="537"/>
        <end position="558"/>
    </location>
</feature>
<dbReference type="InParanoid" id="A0A6P5L119"/>
<evidence type="ECO:0000313" key="3">
    <source>
        <dbReference type="RefSeq" id="XP_020850489.1"/>
    </source>
</evidence>
<organism evidence="2 3">
    <name type="scientific">Phascolarctos cinereus</name>
    <name type="common">Koala</name>
    <dbReference type="NCBI Taxonomy" id="38626"/>
    <lineage>
        <taxon>Eukaryota</taxon>
        <taxon>Metazoa</taxon>
        <taxon>Chordata</taxon>
        <taxon>Craniata</taxon>
        <taxon>Vertebrata</taxon>
        <taxon>Euteleostomi</taxon>
        <taxon>Mammalia</taxon>
        <taxon>Metatheria</taxon>
        <taxon>Diprotodontia</taxon>
        <taxon>Phascolarctidae</taxon>
        <taxon>Phascolarctos</taxon>
    </lineage>
</organism>
<dbReference type="AlphaFoldDB" id="A0A6P5L119"/>
<dbReference type="PANTHER" id="PTHR14583">
    <property type="entry name" value="UNCHARACTERIZED PROTEIN C19ORF57 FAMILY MEMBER"/>
    <property type="match status" value="1"/>
</dbReference>
<dbReference type="PANTHER" id="PTHR14583:SF0">
    <property type="entry name" value="BREAK REPAIR MEIOTIC RECOMBINASE RECRUITMENT FACTOR 1"/>
    <property type="match status" value="1"/>
</dbReference>
<feature type="compositionally biased region" description="Polar residues" evidence="1">
    <location>
        <begin position="541"/>
        <end position="558"/>
    </location>
</feature>
<feature type="compositionally biased region" description="Polar residues" evidence="1">
    <location>
        <begin position="422"/>
        <end position="442"/>
    </location>
</feature>
<feature type="compositionally biased region" description="Basic and acidic residues" evidence="1">
    <location>
        <begin position="173"/>
        <end position="204"/>
    </location>
</feature>
<feature type="compositionally biased region" description="Basic residues" evidence="1">
    <location>
        <begin position="116"/>
        <end position="126"/>
    </location>
</feature>
<reference evidence="3" key="1">
    <citation type="submission" date="2025-08" db="UniProtKB">
        <authorList>
            <consortium name="RefSeq"/>
        </authorList>
    </citation>
    <scope>IDENTIFICATION</scope>
    <source>
        <tissue evidence="3">Spleen</tissue>
    </source>
</reference>
<feature type="region of interest" description="Disordered" evidence="1">
    <location>
        <begin position="103"/>
        <end position="126"/>
    </location>
</feature>
<protein>
    <submittedName>
        <fullName evidence="3">Uncharacterized protein C19orf57 homolog isoform X4</fullName>
    </submittedName>
</protein>
<evidence type="ECO:0000256" key="1">
    <source>
        <dbReference type="SAM" id="MobiDB-lite"/>
    </source>
</evidence>